<feature type="active site" evidence="10">
    <location>
        <position position="294"/>
    </location>
</feature>
<dbReference type="InterPro" id="IPR055268">
    <property type="entry name" value="PCB-like"/>
</dbReference>
<dbReference type="GO" id="GO:0005737">
    <property type="term" value="C:cytoplasm"/>
    <property type="evidence" value="ECO:0007669"/>
    <property type="project" value="TreeGrafter"/>
</dbReference>
<dbReference type="PANTHER" id="PTHR43778">
    <property type="entry name" value="PYRUVATE CARBOXYLASE"/>
    <property type="match status" value="1"/>
</dbReference>
<feature type="domain" description="ATP-grasp" evidence="15">
    <location>
        <begin position="123"/>
        <end position="319"/>
    </location>
</feature>
<dbReference type="NCBIfam" id="NF006761">
    <property type="entry name" value="PRK09282.1"/>
    <property type="match status" value="1"/>
</dbReference>
<feature type="binding site" evidence="11">
    <location>
        <position position="119"/>
    </location>
    <ligand>
        <name>ATP</name>
        <dbReference type="ChEBI" id="CHEBI:30616"/>
    </ligand>
</feature>
<feature type="binding site" evidence="12">
    <location>
        <position position="560"/>
    </location>
    <ligand>
        <name>Mn(2+)</name>
        <dbReference type="ChEBI" id="CHEBI:29035"/>
    </ligand>
</feature>
<evidence type="ECO:0000259" key="16">
    <source>
        <dbReference type="PROSITE" id="PS50979"/>
    </source>
</evidence>
<comment type="function">
    <text evidence="9">Catalyzes a 2-step reaction, involving the ATP-dependent carboxylation of the covalently attached biotin in the first step and the transfer of the carboxyl group to pyruvate in the second.</text>
</comment>
<dbReference type="PROSITE" id="PS50968">
    <property type="entry name" value="BIOTINYL_LIPOYL"/>
    <property type="match status" value="1"/>
</dbReference>
<evidence type="ECO:0000256" key="5">
    <source>
        <dbReference type="ARBA" id="ARBA00022741"/>
    </source>
</evidence>
<dbReference type="NCBIfam" id="NF009554">
    <property type="entry name" value="PRK12999.1"/>
    <property type="match status" value="1"/>
</dbReference>
<comment type="catalytic activity">
    <reaction evidence="9">
        <text>hydrogencarbonate + pyruvate + ATP = oxaloacetate + ADP + phosphate + H(+)</text>
        <dbReference type="Rhea" id="RHEA:20844"/>
        <dbReference type="ChEBI" id="CHEBI:15361"/>
        <dbReference type="ChEBI" id="CHEBI:15378"/>
        <dbReference type="ChEBI" id="CHEBI:16452"/>
        <dbReference type="ChEBI" id="CHEBI:17544"/>
        <dbReference type="ChEBI" id="CHEBI:30616"/>
        <dbReference type="ChEBI" id="CHEBI:43474"/>
        <dbReference type="ChEBI" id="CHEBI:456216"/>
        <dbReference type="EC" id="6.4.1.1"/>
    </reaction>
</comment>
<dbReference type="Pfam" id="PF02786">
    <property type="entry name" value="CPSase_L_D2"/>
    <property type="match status" value="1"/>
</dbReference>
<dbReference type="SMART" id="SM00878">
    <property type="entry name" value="Biotin_carb_C"/>
    <property type="match status" value="1"/>
</dbReference>
<dbReference type="OrthoDB" id="9807469at2"/>
<dbReference type="Gene3D" id="3.20.20.70">
    <property type="entry name" value="Aldolase class I"/>
    <property type="match status" value="1"/>
</dbReference>
<dbReference type="InterPro" id="IPR000891">
    <property type="entry name" value="PYR_CT"/>
</dbReference>
<dbReference type="GO" id="GO:0005524">
    <property type="term" value="F:ATP binding"/>
    <property type="evidence" value="ECO:0007669"/>
    <property type="project" value="UniProtKB-UniRule"/>
</dbReference>
<comment type="caution">
    <text evidence="18">The sequence shown here is derived from an EMBL/GenBank/DDBJ whole genome shotgun (WGS) entry which is preliminary data.</text>
</comment>
<keyword evidence="6 9" id="KW-0067">ATP-binding</keyword>
<reference evidence="18 19" key="1">
    <citation type="submission" date="2010-10" db="EMBL/GenBank/DDBJ databases">
        <authorList>
            <person name="Durkin A.S."/>
            <person name="Madupu R."/>
            <person name="Torralba M."/>
            <person name="Gillis M."/>
            <person name="Methe B."/>
            <person name="Sutton G."/>
            <person name="Nelson K.E."/>
        </authorList>
    </citation>
    <scope>NUCLEOTIDE SEQUENCE [LARGE SCALE GENOMIC DNA]</scope>
    <source>
        <strain evidence="18 19">ACS-139-V-Col8</strain>
    </source>
</reference>
<evidence type="ECO:0000259" key="15">
    <source>
        <dbReference type="PROSITE" id="PS50975"/>
    </source>
</evidence>
<dbReference type="CDD" id="cd06850">
    <property type="entry name" value="biotinyl_domain"/>
    <property type="match status" value="1"/>
</dbReference>
<dbReference type="InterPro" id="IPR013785">
    <property type="entry name" value="Aldolase_TIM"/>
</dbReference>
<dbReference type="Gene3D" id="1.10.10.60">
    <property type="entry name" value="Homeodomain-like"/>
    <property type="match status" value="1"/>
</dbReference>
<evidence type="ECO:0000256" key="11">
    <source>
        <dbReference type="PIRSR" id="PIRSR001594-2"/>
    </source>
</evidence>
<dbReference type="eggNOG" id="COG1038">
    <property type="taxonomic scope" value="Bacteria"/>
</dbReference>
<dbReference type="PROSITE" id="PS50975">
    <property type="entry name" value="ATP_GRASP"/>
    <property type="match status" value="1"/>
</dbReference>
<feature type="modified residue" description="N6-carboxylysine" evidence="13">
    <location>
        <position position="730"/>
    </location>
</feature>
<dbReference type="CDD" id="cd07937">
    <property type="entry name" value="DRE_TIM_PC_TC_5S"/>
    <property type="match status" value="1"/>
</dbReference>
<gene>
    <name evidence="18" type="primary">pyc</name>
    <name evidence="18" type="ORF">HMPREF9257_1162</name>
</gene>
<evidence type="ECO:0000256" key="10">
    <source>
        <dbReference type="PIRSR" id="PIRSR001594-1"/>
    </source>
</evidence>
<dbReference type="Gene3D" id="3.10.600.10">
    <property type="entry name" value="pyruvate carboxylase f1077a mutant domain"/>
    <property type="match status" value="2"/>
</dbReference>
<keyword evidence="19" id="KW-1185">Reference proteome</keyword>
<dbReference type="FunFam" id="3.20.20.70:FF:000033">
    <property type="entry name" value="Pyruvate carboxylase"/>
    <property type="match status" value="1"/>
</dbReference>
<dbReference type="InterPro" id="IPR011053">
    <property type="entry name" value="Single_hybrid_motif"/>
</dbReference>
<dbReference type="AlphaFoldDB" id="E4KQ09"/>
<dbReference type="FunFam" id="3.30.1490.20:FF:000018">
    <property type="entry name" value="Biotin carboxylase"/>
    <property type="match status" value="1"/>
</dbReference>
<dbReference type="SUPFAM" id="SSF51230">
    <property type="entry name" value="Single hybrid motif"/>
    <property type="match status" value="1"/>
</dbReference>
<feature type="domain" description="Pyruvate carboxyltransferase" evidence="17">
    <location>
        <begin position="551"/>
        <end position="820"/>
    </location>
</feature>
<dbReference type="GO" id="GO:0046872">
    <property type="term" value="F:metal ion binding"/>
    <property type="evidence" value="ECO:0007669"/>
    <property type="project" value="UniProtKB-KW"/>
</dbReference>
<dbReference type="PROSITE" id="PS50991">
    <property type="entry name" value="PYR_CT"/>
    <property type="match status" value="1"/>
</dbReference>
<dbReference type="Pfam" id="PF00682">
    <property type="entry name" value="HMGL-like"/>
    <property type="match status" value="1"/>
</dbReference>
<accession>E4KQ09</accession>
<feature type="modified residue" description="N6-biotinyllysine" evidence="13">
    <location>
        <position position="1130"/>
    </location>
</feature>
<evidence type="ECO:0000256" key="13">
    <source>
        <dbReference type="PIRSR" id="PIRSR001594-4"/>
    </source>
</evidence>
<keyword evidence="3 9" id="KW-0436">Ligase</keyword>
<dbReference type="SUPFAM" id="SSF56059">
    <property type="entry name" value="Glutathione synthetase ATP-binding domain-like"/>
    <property type="match status" value="1"/>
</dbReference>
<evidence type="ECO:0000259" key="14">
    <source>
        <dbReference type="PROSITE" id="PS50968"/>
    </source>
</evidence>
<evidence type="ECO:0000313" key="18">
    <source>
        <dbReference type="EMBL" id="EFR31191.1"/>
    </source>
</evidence>
<evidence type="ECO:0000256" key="4">
    <source>
        <dbReference type="ARBA" id="ARBA00022723"/>
    </source>
</evidence>
<dbReference type="InterPro" id="IPR011761">
    <property type="entry name" value="ATP-grasp"/>
</dbReference>
<dbReference type="InterPro" id="IPR016185">
    <property type="entry name" value="PreATP-grasp_dom_sf"/>
</dbReference>
<dbReference type="Pfam" id="PF00364">
    <property type="entry name" value="Biotin_lipoyl"/>
    <property type="match status" value="1"/>
</dbReference>
<evidence type="ECO:0000256" key="8">
    <source>
        <dbReference type="ARBA" id="ARBA00023267"/>
    </source>
</evidence>
<dbReference type="SUPFAM" id="SSF51569">
    <property type="entry name" value="Aldolase"/>
    <property type="match status" value="1"/>
</dbReference>
<evidence type="ECO:0000256" key="7">
    <source>
        <dbReference type="ARBA" id="ARBA00023211"/>
    </source>
</evidence>
<protein>
    <recommendedName>
        <fullName evidence="2 9">Pyruvate carboxylase</fullName>
        <ecNumber evidence="2 9">6.4.1.1</ecNumber>
    </recommendedName>
</protein>
<dbReference type="Gene3D" id="2.40.50.100">
    <property type="match status" value="1"/>
</dbReference>
<feature type="binding site" evidence="12">
    <location>
        <position position="761"/>
    </location>
    <ligand>
        <name>Mn(2+)</name>
        <dbReference type="ChEBI" id="CHEBI:29035"/>
    </ligand>
</feature>
<feature type="binding site" evidence="11">
    <location>
        <position position="894"/>
    </location>
    <ligand>
        <name>substrate</name>
    </ligand>
</feature>
<dbReference type="Proteomes" id="UP000005990">
    <property type="component" value="Unassembled WGS sequence"/>
</dbReference>
<dbReference type="FunFam" id="3.40.50.20:FF:000010">
    <property type="entry name" value="Propionyl-CoA carboxylase subunit alpha"/>
    <property type="match status" value="1"/>
</dbReference>
<dbReference type="SUPFAM" id="SSF51246">
    <property type="entry name" value="Rudiment single hybrid motif"/>
    <property type="match status" value="1"/>
</dbReference>
<name>E4KQ09_9LACT</name>
<dbReference type="Pfam" id="PF02785">
    <property type="entry name" value="Biotin_carb_C"/>
    <property type="match status" value="1"/>
</dbReference>
<dbReference type="Pfam" id="PF00289">
    <property type="entry name" value="Biotin_carb_N"/>
    <property type="match status" value="1"/>
</dbReference>
<comment type="cofactor">
    <cofactor evidence="1 9">
        <name>biotin</name>
        <dbReference type="ChEBI" id="CHEBI:57586"/>
    </cofactor>
</comment>
<evidence type="ECO:0000259" key="17">
    <source>
        <dbReference type="PROSITE" id="PS50991"/>
    </source>
</evidence>
<evidence type="ECO:0000256" key="3">
    <source>
        <dbReference type="ARBA" id="ARBA00022598"/>
    </source>
</evidence>
<feature type="domain" description="Biotin carboxylation" evidence="16">
    <location>
        <begin position="3"/>
        <end position="455"/>
    </location>
</feature>
<dbReference type="InterPro" id="IPR003379">
    <property type="entry name" value="Carboxylase_cons_dom"/>
</dbReference>
<dbReference type="EC" id="6.4.1.1" evidence="2 9"/>
<feature type="binding site" evidence="11">
    <location>
        <position position="238"/>
    </location>
    <ligand>
        <name>ATP</name>
        <dbReference type="ChEBI" id="CHEBI:30616"/>
    </ligand>
</feature>
<dbReference type="InterPro" id="IPR005481">
    <property type="entry name" value="BC-like_N"/>
</dbReference>
<evidence type="ECO:0000256" key="9">
    <source>
        <dbReference type="PIRNR" id="PIRNR001594"/>
    </source>
</evidence>
<keyword evidence="7" id="KW-0464">Manganese</keyword>
<dbReference type="InterPro" id="IPR011764">
    <property type="entry name" value="Biotin_carboxylation_dom"/>
</dbReference>
<dbReference type="NCBIfam" id="TIGR01235">
    <property type="entry name" value="pyruv_carbox"/>
    <property type="match status" value="1"/>
</dbReference>
<keyword evidence="5 9" id="KW-0547">Nucleotide-binding</keyword>
<dbReference type="Gene3D" id="3.30.470.20">
    <property type="entry name" value="ATP-grasp fold, B domain"/>
    <property type="match status" value="1"/>
</dbReference>
<dbReference type="SUPFAM" id="SSF89000">
    <property type="entry name" value="post-HMGL domain-like"/>
    <property type="match status" value="1"/>
</dbReference>
<keyword evidence="18" id="KW-0670">Pyruvate</keyword>
<dbReference type="PROSITE" id="PS00867">
    <property type="entry name" value="CPSASE_2"/>
    <property type="match status" value="1"/>
</dbReference>
<dbReference type="InterPro" id="IPR005930">
    <property type="entry name" value="Pyruv_COase"/>
</dbReference>
<evidence type="ECO:0000313" key="19">
    <source>
        <dbReference type="Proteomes" id="UP000005990"/>
    </source>
</evidence>
<dbReference type="FunFam" id="2.40.50.100:FF:000003">
    <property type="entry name" value="Acetyl-CoA carboxylase biotin carboxyl carrier protein"/>
    <property type="match status" value="1"/>
</dbReference>
<feature type="binding site" evidence="11">
    <location>
        <position position="632"/>
    </location>
    <ligand>
        <name>substrate</name>
    </ligand>
</feature>
<dbReference type="InterPro" id="IPR000089">
    <property type="entry name" value="Biotin_lipoyl"/>
</dbReference>
<evidence type="ECO:0000256" key="12">
    <source>
        <dbReference type="PIRSR" id="PIRSR001594-3"/>
    </source>
</evidence>
<keyword evidence="8 9" id="KW-0092">Biotin</keyword>
<dbReference type="InterPro" id="IPR005482">
    <property type="entry name" value="Biotin_COase_C"/>
</dbReference>
<dbReference type="Pfam" id="PF02436">
    <property type="entry name" value="PYC_OADA"/>
    <property type="match status" value="1"/>
</dbReference>
<dbReference type="PROSITE" id="PS50979">
    <property type="entry name" value="BC"/>
    <property type="match status" value="1"/>
</dbReference>
<dbReference type="Gene3D" id="1.10.472.90">
    <property type="entry name" value="Conserved carboxylase domain"/>
    <property type="match status" value="1"/>
</dbReference>
<dbReference type="InterPro" id="IPR011054">
    <property type="entry name" value="Rudment_hybrid_motif"/>
</dbReference>
<feature type="binding site" evidence="11">
    <location>
        <position position="203"/>
    </location>
    <ligand>
        <name>ATP</name>
        <dbReference type="ChEBI" id="CHEBI:30616"/>
    </ligand>
</feature>
<feature type="domain" description="Lipoyl-binding" evidence="14">
    <location>
        <begin position="1089"/>
        <end position="1164"/>
    </location>
</feature>
<sequence length="1164" mass="130364">MNKIHKLLIANRGEIATRIIRASHELGIETIAIYSKEDVGALHRQKADYSYLIGEDLGPIEAYLDIEGIINLAKEKGVDAIHPGYGFLSENQEFAQRCAEEGIIFVGPQVKHLQMFGNKTQARETALAADLPVIPGSQGGVASLSEVKSFVQEHGYPIMIKAVNGGGGKGMRIVRQADELEQAYDRAKSEAKTSFGDDSIYVERYVENPKHIEVQIIGDQHGNLVHLFERDCSIQRRHQKVVEIAPSFNLSPSMRDKLTRAALQLMNHIGYENAGTVEFLVAGDDYYFIEVNPRVQVEHTVTELITGIDIVKSQILIADGEDLFGPAIHMPHQTDIQAKGFAIQCRITTEDPLNNFSPDSGKIIGYHSPGGAGIRLDAGDAYGGAQISPFYDSLLVKVSSYSRSKKGAIEKMQRALSEIRLVGLKTNIRFLENILKHPEFNQGDFDTTFIDNHPELFEFVPPRNRGVQLLKYIANVSVNGFPGIKKGTKPDFPKRIVPEVEGHQYQLHKESLDRPGKRWLRHKHQEQSYKHLLDQAGPQAVVEKILAESTPLLTDTTLRDAHQSLLGTRLRTSDMLLVAPFMNETMQDYFSLEMWGGATFDVAYNFLKESPWQRLQVLRQAIPDIPFQMLLRASNAVGYKNYPDNLVATFIAESAKQGIDVFRIFDSLNWLESLKLPIEKALETGKLVEGTICYTGDILNPNRSKVYTLDYYVKLAKELEKQGVHVLALKDMAGLLKPEAAYQLIKALKSEVKMPIHLHTHDTTGNGIMTYSRAIDAGVDIVDTANAALSGQNSQPNTNSLFYARQGNDRQLKIDTQANESLSNYWKITRNYYQPFESNLKSAWTKVYDYEMPGGQYSNIQMQAQSMNLGDQFDEVLEMYHRVNLLFGDIVKVTPSSKVVGDMALFMVQNKLDEDSLFEKGKTLDFPDSVVSFFKGEIGQPARGMNEALRQLVLKGQTYSEARPGSLLDDYDFEAARQSLSQQAYNEIEDHDLLSLALYPKVYKDYLKFVDEYGQVTVLDSPTFFYGLKPYEKIAVVLEEGKTLLIELTSIGPVNETGQRPVYFNLNGMPEQVIVQDQNAQTGLKVRPKADSENPNHIGAQMPGSVYKIEVKQGQAVESNQVLMITEAMKMETAIRAPKAGHIKAIHCQEKEQIVAGDLLIEIE</sequence>
<dbReference type="GO" id="GO:0004736">
    <property type="term" value="F:pyruvate carboxylase activity"/>
    <property type="evidence" value="ECO:0007669"/>
    <property type="project" value="UniProtKB-EC"/>
</dbReference>
<dbReference type="InterPro" id="IPR005479">
    <property type="entry name" value="CPAse_ATP-bd"/>
</dbReference>
<evidence type="ECO:0000256" key="1">
    <source>
        <dbReference type="ARBA" id="ARBA00001953"/>
    </source>
</evidence>
<dbReference type="GO" id="GO:0006094">
    <property type="term" value="P:gluconeogenesis"/>
    <property type="evidence" value="ECO:0007669"/>
    <property type="project" value="InterPro"/>
</dbReference>
<evidence type="ECO:0000256" key="2">
    <source>
        <dbReference type="ARBA" id="ARBA00013057"/>
    </source>
</evidence>
<feature type="binding site" description="via carbamate group" evidence="12">
    <location>
        <position position="730"/>
    </location>
    <ligand>
        <name>Mn(2+)</name>
        <dbReference type="ChEBI" id="CHEBI:29035"/>
    </ligand>
</feature>
<dbReference type="SUPFAM" id="SSF52440">
    <property type="entry name" value="PreATP-grasp domain"/>
    <property type="match status" value="1"/>
</dbReference>
<dbReference type="STRING" id="908337.HMPREF9257_1162"/>
<organism evidence="18 19">
    <name type="scientific">Eremococcus coleocola ACS-139-V-Col8</name>
    <dbReference type="NCBI Taxonomy" id="908337"/>
    <lineage>
        <taxon>Bacteria</taxon>
        <taxon>Bacillati</taxon>
        <taxon>Bacillota</taxon>
        <taxon>Bacilli</taxon>
        <taxon>Lactobacillales</taxon>
        <taxon>Aerococcaceae</taxon>
        <taxon>Eremococcus</taxon>
    </lineage>
</organism>
<dbReference type="PIRSF" id="PIRSF001594">
    <property type="entry name" value="Pyruv_carbox"/>
    <property type="match status" value="1"/>
</dbReference>
<dbReference type="EMBL" id="AENN01000015">
    <property type="protein sequence ID" value="EFR31191.1"/>
    <property type="molecule type" value="Genomic_DNA"/>
</dbReference>
<dbReference type="RefSeq" id="WP_006418394.1">
    <property type="nucleotide sequence ID" value="NZ_AENN01000015.1"/>
</dbReference>
<dbReference type="PANTHER" id="PTHR43778:SF2">
    <property type="entry name" value="PYRUVATE CARBOXYLASE, MITOCHONDRIAL"/>
    <property type="match status" value="1"/>
</dbReference>
<evidence type="ECO:0000256" key="6">
    <source>
        <dbReference type="ARBA" id="ARBA00022840"/>
    </source>
</evidence>
<feature type="binding site" evidence="12">
    <location>
        <position position="759"/>
    </location>
    <ligand>
        <name>Mn(2+)</name>
        <dbReference type="ChEBI" id="CHEBI:29035"/>
    </ligand>
</feature>
<keyword evidence="4 12" id="KW-0479">Metal-binding</keyword>
<proteinExistence type="predicted"/>